<evidence type="ECO:0000256" key="1">
    <source>
        <dbReference type="ARBA" id="ARBA00007448"/>
    </source>
</evidence>
<feature type="domain" description="AAA+ ATPase" evidence="2">
    <location>
        <begin position="227"/>
        <end position="356"/>
    </location>
</feature>
<dbReference type="Pfam" id="PF00004">
    <property type="entry name" value="AAA"/>
    <property type="match status" value="1"/>
</dbReference>
<dbReference type="InterPro" id="IPR027417">
    <property type="entry name" value="P-loop_NTPase"/>
</dbReference>
<dbReference type="InterPro" id="IPR003593">
    <property type="entry name" value="AAA+_ATPase"/>
</dbReference>
<dbReference type="GO" id="GO:0016887">
    <property type="term" value="F:ATP hydrolysis activity"/>
    <property type="evidence" value="ECO:0007669"/>
    <property type="project" value="InterPro"/>
</dbReference>
<dbReference type="InterPro" id="IPR050747">
    <property type="entry name" value="Mitochondrial_chaperone_BCS1"/>
</dbReference>
<dbReference type="Gene3D" id="3.40.50.300">
    <property type="entry name" value="P-loop containing nucleotide triphosphate hydrolases"/>
    <property type="match status" value="1"/>
</dbReference>
<reference evidence="3 4" key="1">
    <citation type="submission" date="2018-12" db="EMBL/GenBank/DDBJ databases">
        <title>Sequencing of bacterial isolates from soil warming experiment in Harvard Forest, Massachusetts, USA.</title>
        <authorList>
            <person name="Deangelis K."/>
        </authorList>
    </citation>
    <scope>NUCLEOTIDE SEQUENCE [LARGE SCALE GENOMIC DNA]</scope>
    <source>
        <strain evidence="3 4">EB153</strain>
    </source>
</reference>
<evidence type="ECO:0000259" key="2">
    <source>
        <dbReference type="SMART" id="SM00382"/>
    </source>
</evidence>
<dbReference type="SMART" id="SM00382">
    <property type="entry name" value="AAA"/>
    <property type="match status" value="1"/>
</dbReference>
<name>A0A3R9P084_9BACT</name>
<accession>A0A3R9P084</accession>
<dbReference type="Proteomes" id="UP000269669">
    <property type="component" value="Unassembled WGS sequence"/>
</dbReference>
<evidence type="ECO:0000313" key="3">
    <source>
        <dbReference type="EMBL" id="RSL17968.1"/>
    </source>
</evidence>
<sequence length="441" mass="48507">MLTHEFAARPALIRRAIAQHQVWIEQSLGIPLAEGIILNCDQTLANAAIPQLLGNIDSCGSREKTTRLFMEVVESVEFPPSNAPLLQVDAVSRSVDLETVLGGGESRQSQAFAWDDGPVAFRVRGIGSPLIALTLAYHAGPTSICENTAQVLIFRRDASRLVLELLARLSKSDGQPKLHTLNGGAQHVPPCRWDQLVLEPNITSLLKDDFGSFFERELWFRKMQLPFRRGYLLHGPPGNGKSSAIRAMLTSAGLTAYTLRLFDSRTEDSDIARVFERAVNHAPAMILLEDIDRAFPRTGESRSKVSLQQLLNCLDGVATGEGIVTVATANEPTILDPAILRRPGRFDRVVHFPNPSSALRREYLCRMHDTFAAANLDSVVSDSEGFSFAQLREAYIMAGQLAFEGNREIVVKDLSSGVRCLRETSQLSNRWSSRAGFIGSA</sequence>
<dbReference type="EMBL" id="RSDW01000001">
    <property type="protein sequence ID" value="RSL17968.1"/>
    <property type="molecule type" value="Genomic_DNA"/>
</dbReference>
<comment type="caution">
    <text evidence="3">The sequence shown here is derived from an EMBL/GenBank/DDBJ whole genome shotgun (WGS) entry which is preliminary data.</text>
</comment>
<dbReference type="AlphaFoldDB" id="A0A3R9P084"/>
<dbReference type="SUPFAM" id="SSF52540">
    <property type="entry name" value="P-loop containing nucleoside triphosphate hydrolases"/>
    <property type="match status" value="1"/>
</dbReference>
<organism evidence="3 4">
    <name type="scientific">Edaphobacter aggregans</name>
    <dbReference type="NCBI Taxonomy" id="570835"/>
    <lineage>
        <taxon>Bacteria</taxon>
        <taxon>Pseudomonadati</taxon>
        <taxon>Acidobacteriota</taxon>
        <taxon>Terriglobia</taxon>
        <taxon>Terriglobales</taxon>
        <taxon>Acidobacteriaceae</taxon>
        <taxon>Edaphobacter</taxon>
    </lineage>
</organism>
<proteinExistence type="inferred from homology"/>
<evidence type="ECO:0000313" key="4">
    <source>
        <dbReference type="Proteomes" id="UP000269669"/>
    </source>
</evidence>
<protein>
    <submittedName>
        <fullName evidence="3">ATPase family protein associated with various cellular activities (AAA)</fullName>
    </submittedName>
</protein>
<dbReference type="PANTHER" id="PTHR23070">
    <property type="entry name" value="BCS1 AAA-TYPE ATPASE"/>
    <property type="match status" value="1"/>
</dbReference>
<comment type="similarity">
    <text evidence="1">Belongs to the AAA ATPase family. BCS1 subfamily.</text>
</comment>
<gene>
    <name evidence="3" type="ORF">EDE15_3520</name>
</gene>
<dbReference type="GO" id="GO:0005524">
    <property type="term" value="F:ATP binding"/>
    <property type="evidence" value="ECO:0007669"/>
    <property type="project" value="InterPro"/>
</dbReference>
<dbReference type="InterPro" id="IPR003959">
    <property type="entry name" value="ATPase_AAA_core"/>
</dbReference>
<keyword evidence="4" id="KW-1185">Reference proteome</keyword>